<dbReference type="EMBL" id="OE848772">
    <property type="protein sequence ID" value="CAD7613161.1"/>
    <property type="molecule type" value="Genomic_DNA"/>
</dbReference>
<evidence type="ECO:0000313" key="1">
    <source>
        <dbReference type="EMBL" id="CAD7613161.1"/>
    </source>
</evidence>
<sequence length="206" mass="22539">MRDDDARALLLALLYSAGFPVLRDVTELPHHTVRLHALGSSFRTSVIVCTVNPALRIDPPVRRFSLVQLSQHAVLGAWNITLGSPSSLLQLVCKVDTTVMHAPSVSRSLAGRVGATTPSSVALRSVDARLLPSPPSGKVRWVMPGKMQAYQDGAQQYRQLYQDHPGTDGQEQSRVVAEPCPQLTDAALGIRYSPGYIFTWNLRETN</sequence>
<organism evidence="1">
    <name type="scientific">Timema genevievae</name>
    <name type="common">Walking stick</name>
    <dbReference type="NCBI Taxonomy" id="629358"/>
    <lineage>
        <taxon>Eukaryota</taxon>
        <taxon>Metazoa</taxon>
        <taxon>Ecdysozoa</taxon>
        <taxon>Arthropoda</taxon>
        <taxon>Hexapoda</taxon>
        <taxon>Insecta</taxon>
        <taxon>Pterygota</taxon>
        <taxon>Neoptera</taxon>
        <taxon>Polyneoptera</taxon>
        <taxon>Phasmatodea</taxon>
        <taxon>Timematodea</taxon>
        <taxon>Timematoidea</taxon>
        <taxon>Timematidae</taxon>
        <taxon>Timema</taxon>
    </lineage>
</organism>
<proteinExistence type="predicted"/>
<name>A0A7R9PSG9_TIMGE</name>
<dbReference type="AlphaFoldDB" id="A0A7R9PSG9"/>
<reference evidence="1" key="1">
    <citation type="submission" date="2020-11" db="EMBL/GenBank/DDBJ databases">
        <authorList>
            <person name="Tran Van P."/>
        </authorList>
    </citation>
    <scope>NUCLEOTIDE SEQUENCE</scope>
</reference>
<gene>
    <name evidence="1" type="ORF">TGEB3V08_LOCUS11242</name>
</gene>
<protein>
    <submittedName>
        <fullName evidence="1">Uncharacterized protein</fullName>
    </submittedName>
</protein>
<accession>A0A7R9PSG9</accession>